<evidence type="ECO:0000313" key="1">
    <source>
        <dbReference type="EMBL" id="MXQ99299.1"/>
    </source>
</evidence>
<dbReference type="Proteomes" id="UP000322234">
    <property type="component" value="Unassembled WGS sequence"/>
</dbReference>
<evidence type="ECO:0000313" key="2">
    <source>
        <dbReference type="Proteomes" id="UP000322234"/>
    </source>
</evidence>
<name>A0A6B0S8X8_9CETA</name>
<keyword evidence="2" id="KW-1185">Reference proteome</keyword>
<gene>
    <name evidence="1" type="ORF">E5288_WYG012451</name>
</gene>
<proteinExistence type="predicted"/>
<reference evidence="1" key="1">
    <citation type="submission" date="2019-10" db="EMBL/GenBank/DDBJ databases">
        <title>The sequence and de novo assembly of the wild yak genome.</title>
        <authorList>
            <person name="Liu Y."/>
        </authorList>
    </citation>
    <scope>NUCLEOTIDE SEQUENCE [LARGE SCALE GENOMIC DNA]</scope>
    <source>
        <strain evidence="1">WY2019</strain>
    </source>
</reference>
<comment type="caution">
    <text evidence="1">The sequence shown here is derived from an EMBL/GenBank/DDBJ whole genome shotgun (WGS) entry which is preliminary data.</text>
</comment>
<dbReference type="AlphaFoldDB" id="A0A6B0S8X8"/>
<sequence length="75" mass="8584">MISAVPLDSITKVLDMVQLDCIQEVQVTWIWHLSILATFAPLLGQTSNVQKPRLYRIHSLPVRSSRKFFDSPLSF</sequence>
<protein>
    <submittedName>
        <fullName evidence="1">Uncharacterized protein</fullName>
    </submittedName>
</protein>
<dbReference type="EMBL" id="VBQZ03000407">
    <property type="protein sequence ID" value="MXQ99299.1"/>
    <property type="molecule type" value="Genomic_DNA"/>
</dbReference>
<organism evidence="1 2">
    <name type="scientific">Bos mutus</name>
    <name type="common">wild yak</name>
    <dbReference type="NCBI Taxonomy" id="72004"/>
    <lineage>
        <taxon>Eukaryota</taxon>
        <taxon>Metazoa</taxon>
        <taxon>Chordata</taxon>
        <taxon>Craniata</taxon>
        <taxon>Vertebrata</taxon>
        <taxon>Euteleostomi</taxon>
        <taxon>Mammalia</taxon>
        <taxon>Eutheria</taxon>
        <taxon>Laurasiatheria</taxon>
        <taxon>Artiodactyla</taxon>
        <taxon>Ruminantia</taxon>
        <taxon>Pecora</taxon>
        <taxon>Bovidae</taxon>
        <taxon>Bovinae</taxon>
        <taxon>Bos</taxon>
    </lineage>
</organism>
<accession>A0A6B0S8X8</accession>